<accession>A3NYR8</accession>
<reference evidence="1 2" key="1">
    <citation type="submission" date="2007-02" db="EMBL/GenBank/DDBJ databases">
        <authorList>
            <person name="DeShazer D."/>
            <person name="Woods D.E."/>
            <person name="Nierman W.C."/>
        </authorList>
    </citation>
    <scope>NUCLEOTIDE SEQUENCE [LARGE SCALE GENOMIC DNA]</scope>
    <source>
        <strain evidence="1 2">1106a</strain>
    </source>
</reference>
<dbReference type="AlphaFoldDB" id="A3NYR8"/>
<dbReference type="Proteomes" id="UP000006738">
    <property type="component" value="Chromosome I"/>
</dbReference>
<organism evidence="1 2">
    <name type="scientific">Burkholderia pseudomallei (strain 1106a)</name>
    <dbReference type="NCBI Taxonomy" id="357348"/>
    <lineage>
        <taxon>Bacteria</taxon>
        <taxon>Pseudomonadati</taxon>
        <taxon>Pseudomonadota</taxon>
        <taxon>Betaproteobacteria</taxon>
        <taxon>Burkholderiales</taxon>
        <taxon>Burkholderiaceae</taxon>
        <taxon>Burkholderia</taxon>
        <taxon>pseudomallei group</taxon>
    </lineage>
</organism>
<evidence type="ECO:0000313" key="2">
    <source>
        <dbReference type="Proteomes" id="UP000006738"/>
    </source>
</evidence>
<sequence>MPAVTPGLIATFIGQISQWAASCAPRADAMRRRVTLGAANPQDTRAGRDA</sequence>
<proteinExistence type="predicted"/>
<protein>
    <submittedName>
        <fullName evidence="1">Uncharacterized protein</fullName>
    </submittedName>
</protein>
<dbReference type="KEGG" id="bpl:BURPS1106A_3253"/>
<dbReference type="EMBL" id="CP000572">
    <property type="protein sequence ID" value="ABN88958.1"/>
    <property type="molecule type" value="Genomic_DNA"/>
</dbReference>
<name>A3NYR8_BURP0</name>
<gene>
    <name evidence="1" type="ordered locus">BURPS1106A_3253</name>
</gene>
<evidence type="ECO:0000313" key="1">
    <source>
        <dbReference type="EMBL" id="ABN88958.1"/>
    </source>
</evidence>
<dbReference type="HOGENOM" id="CLU_3165665_0_0_4"/>